<evidence type="ECO:0000256" key="1">
    <source>
        <dbReference type="ARBA" id="ARBA00022603"/>
    </source>
</evidence>
<evidence type="ECO:0000313" key="10">
    <source>
        <dbReference type="Proteomes" id="UP001597493"/>
    </source>
</evidence>
<dbReference type="EMBL" id="JBHUMY010000022">
    <property type="protein sequence ID" value="MFD2662073.1"/>
    <property type="molecule type" value="Genomic_DNA"/>
</dbReference>
<dbReference type="SUPFAM" id="SSF53335">
    <property type="entry name" value="S-adenosyl-L-methionine-dependent methyltransferases"/>
    <property type="match status" value="2"/>
</dbReference>
<dbReference type="InterPro" id="IPR018117">
    <property type="entry name" value="C5_DNA_meth_AS"/>
</dbReference>
<dbReference type="PRINTS" id="PR00105">
    <property type="entry name" value="C5METTRFRASE"/>
</dbReference>
<evidence type="ECO:0000256" key="6">
    <source>
        <dbReference type="RuleBase" id="RU000416"/>
    </source>
</evidence>
<evidence type="ECO:0000256" key="5">
    <source>
        <dbReference type="PROSITE-ProRule" id="PRU01016"/>
    </source>
</evidence>
<proteinExistence type="inferred from homology"/>
<gene>
    <name evidence="9" type="primary">dcm</name>
    <name evidence="9" type="ORF">ACFSW5_17590</name>
</gene>
<dbReference type="RefSeq" id="WP_379275842.1">
    <property type="nucleotide sequence ID" value="NZ_JBHUGT010000043.1"/>
</dbReference>
<keyword evidence="10" id="KW-1185">Reference proteome</keyword>
<dbReference type="PROSITE" id="PS00094">
    <property type="entry name" value="C5_MTASE_1"/>
    <property type="match status" value="1"/>
</dbReference>
<dbReference type="PROSITE" id="PS51679">
    <property type="entry name" value="SAM_MT_C5"/>
    <property type="match status" value="1"/>
</dbReference>
<feature type="active site" evidence="5">
    <location>
        <position position="252"/>
    </location>
</feature>
<evidence type="ECO:0000256" key="7">
    <source>
        <dbReference type="RuleBase" id="RU000417"/>
    </source>
</evidence>
<keyword evidence="2 5" id="KW-0808">Transferase</keyword>
<dbReference type="Gene3D" id="3.90.120.10">
    <property type="entry name" value="DNA Methylase, subunit A, domain 2"/>
    <property type="match status" value="1"/>
</dbReference>
<keyword evidence="4" id="KW-0680">Restriction system</keyword>
<organism evidence="9 10">
    <name type="scientific">Paenibacillus thailandensis</name>
    <dbReference type="NCBI Taxonomy" id="393250"/>
    <lineage>
        <taxon>Bacteria</taxon>
        <taxon>Bacillati</taxon>
        <taxon>Bacillota</taxon>
        <taxon>Bacilli</taxon>
        <taxon>Bacillales</taxon>
        <taxon>Paenibacillaceae</taxon>
        <taxon>Paenibacillus</taxon>
    </lineage>
</organism>
<protein>
    <recommendedName>
        <fullName evidence="7">Cytosine-specific methyltransferase</fullName>
        <ecNumber evidence="7">2.1.1.37</ecNumber>
    </recommendedName>
</protein>
<keyword evidence="3 5" id="KW-0949">S-adenosyl-L-methionine</keyword>
<dbReference type="EC" id="2.1.1.37" evidence="7"/>
<comment type="similarity">
    <text evidence="5 6">Belongs to the class I-like SAM-binding methyltransferase superfamily. C5-methyltransferase family.</text>
</comment>
<dbReference type="Pfam" id="PF00145">
    <property type="entry name" value="DNA_methylase"/>
    <property type="match status" value="2"/>
</dbReference>
<dbReference type="InterPro" id="IPR031303">
    <property type="entry name" value="C5_meth_CS"/>
</dbReference>
<evidence type="ECO:0000256" key="8">
    <source>
        <dbReference type="SAM" id="MobiDB-lite"/>
    </source>
</evidence>
<comment type="catalytic activity">
    <reaction evidence="7">
        <text>a 2'-deoxycytidine in DNA + S-adenosyl-L-methionine = a 5-methyl-2'-deoxycytidine in DNA + S-adenosyl-L-homocysteine + H(+)</text>
        <dbReference type="Rhea" id="RHEA:13681"/>
        <dbReference type="Rhea" id="RHEA-COMP:11369"/>
        <dbReference type="Rhea" id="RHEA-COMP:11370"/>
        <dbReference type="ChEBI" id="CHEBI:15378"/>
        <dbReference type="ChEBI" id="CHEBI:57856"/>
        <dbReference type="ChEBI" id="CHEBI:59789"/>
        <dbReference type="ChEBI" id="CHEBI:85452"/>
        <dbReference type="ChEBI" id="CHEBI:85454"/>
        <dbReference type="EC" id="2.1.1.37"/>
    </reaction>
</comment>
<reference evidence="10" key="1">
    <citation type="journal article" date="2019" name="Int. J. Syst. Evol. Microbiol.">
        <title>The Global Catalogue of Microorganisms (GCM) 10K type strain sequencing project: providing services to taxonomists for standard genome sequencing and annotation.</title>
        <authorList>
            <consortium name="The Broad Institute Genomics Platform"/>
            <consortium name="The Broad Institute Genome Sequencing Center for Infectious Disease"/>
            <person name="Wu L."/>
            <person name="Ma J."/>
        </authorList>
    </citation>
    <scope>NUCLEOTIDE SEQUENCE [LARGE SCALE GENOMIC DNA]</scope>
    <source>
        <strain evidence="10">TISTR 1827</strain>
    </source>
</reference>
<feature type="compositionally biased region" description="Low complexity" evidence="8">
    <location>
        <begin position="1"/>
        <end position="15"/>
    </location>
</feature>
<dbReference type="InterPro" id="IPR001525">
    <property type="entry name" value="C5_MeTfrase"/>
</dbReference>
<keyword evidence="1 5" id="KW-0489">Methyltransferase</keyword>
<dbReference type="GO" id="GO:0032259">
    <property type="term" value="P:methylation"/>
    <property type="evidence" value="ECO:0007669"/>
    <property type="project" value="UniProtKB-KW"/>
</dbReference>
<dbReference type="PANTHER" id="PTHR10629:SF52">
    <property type="entry name" value="DNA (CYTOSINE-5)-METHYLTRANSFERASE 1"/>
    <property type="match status" value="1"/>
</dbReference>
<name>A0ABW5R0E8_9BACL</name>
<evidence type="ECO:0000256" key="4">
    <source>
        <dbReference type="ARBA" id="ARBA00022747"/>
    </source>
</evidence>
<dbReference type="InterPro" id="IPR050390">
    <property type="entry name" value="C5-Methyltransferase"/>
</dbReference>
<accession>A0ABW5R0E8</accession>
<feature type="region of interest" description="Disordered" evidence="8">
    <location>
        <begin position="1"/>
        <end position="22"/>
    </location>
</feature>
<dbReference type="Proteomes" id="UP001597493">
    <property type="component" value="Unassembled WGS sequence"/>
</dbReference>
<comment type="caution">
    <text evidence="9">The sequence shown here is derived from an EMBL/GenBank/DDBJ whole genome shotgun (WGS) entry which is preliminary data.</text>
</comment>
<sequence length="383" mass="42870">MLQETSGSKTYSSSKESNEPHEVYNHIARKVSDVVQKRIDTLKIGQKMQDLPEELWHDSFRYYVKEDPNRRGGPNMRMIRLDPNRPSLTVTGYIFNKFVHPYENRFITVREAARLQGFPDNVKFEGTLTSTQQQVGNAVPIPLAKAIFAQILTSAQKLGFHKSNLSGLSLFCGAGGMDIGADQASLGSKYKIDTKVAIDIWDDACNTLRNYYRDKSNVFNIDITKITDPISTWRFLSGEKTCPDIIFGGPPCQAFSQAGKQKGTSDPRGQLIFEFLRFVEVLKPSFFVMENVSNLKGIVNGTLYSDIIRKMDEIGYNVSAEVLSAADFGAPQLRKRIIFIGCKKEIGKIEMPAPSHASEPDLIIPHPYKTVGEAFTGLPKLQM</sequence>
<evidence type="ECO:0000256" key="2">
    <source>
        <dbReference type="ARBA" id="ARBA00022679"/>
    </source>
</evidence>
<dbReference type="InterPro" id="IPR029063">
    <property type="entry name" value="SAM-dependent_MTases_sf"/>
</dbReference>
<dbReference type="GO" id="GO:0003886">
    <property type="term" value="F:DNA (cytosine-5-)-methyltransferase activity"/>
    <property type="evidence" value="ECO:0007669"/>
    <property type="project" value="UniProtKB-EC"/>
</dbReference>
<dbReference type="Gene3D" id="3.40.50.150">
    <property type="entry name" value="Vaccinia Virus protein VP39"/>
    <property type="match status" value="1"/>
</dbReference>
<evidence type="ECO:0000256" key="3">
    <source>
        <dbReference type="ARBA" id="ARBA00022691"/>
    </source>
</evidence>
<evidence type="ECO:0000313" key="9">
    <source>
        <dbReference type="EMBL" id="MFD2662073.1"/>
    </source>
</evidence>
<dbReference type="NCBIfam" id="TIGR00675">
    <property type="entry name" value="dcm"/>
    <property type="match status" value="1"/>
</dbReference>
<dbReference type="PANTHER" id="PTHR10629">
    <property type="entry name" value="CYTOSINE-SPECIFIC METHYLTRANSFERASE"/>
    <property type="match status" value="1"/>
</dbReference>
<dbReference type="PROSITE" id="PS00095">
    <property type="entry name" value="C5_MTASE_2"/>
    <property type="match status" value="1"/>
</dbReference>